<comment type="caution">
    <text evidence="5">The sequence shown here is derived from an EMBL/GenBank/DDBJ whole genome shotgun (WGS) entry which is preliminary data.</text>
</comment>
<dbReference type="Pfam" id="PF05724">
    <property type="entry name" value="TPMT"/>
    <property type="match status" value="1"/>
</dbReference>
<evidence type="ECO:0000313" key="5">
    <source>
        <dbReference type="EMBL" id="MBD2319478.1"/>
    </source>
</evidence>
<dbReference type="SUPFAM" id="SSF53335">
    <property type="entry name" value="S-adenosyl-L-methionine-dependent methyltransferases"/>
    <property type="match status" value="1"/>
</dbReference>
<keyword evidence="4" id="KW-0949">S-adenosyl-L-methionine</keyword>
<dbReference type="CDD" id="cd02440">
    <property type="entry name" value="AdoMet_MTases"/>
    <property type="match status" value="1"/>
</dbReference>
<dbReference type="GO" id="GO:0032259">
    <property type="term" value="P:methylation"/>
    <property type="evidence" value="ECO:0007669"/>
    <property type="project" value="UniProtKB-KW"/>
</dbReference>
<protein>
    <submittedName>
        <fullName evidence="5">Methyltransferase domain-containing protein</fullName>
    </submittedName>
</protein>
<proteinExistence type="predicted"/>
<evidence type="ECO:0000313" key="6">
    <source>
        <dbReference type="Proteomes" id="UP000618445"/>
    </source>
</evidence>
<sequence length="199" mass="22061">MLTTNPEYWEQRYQEDTAKWDIGMAAPPFASLLASTKAPIAGKTAVVGCGQGHDAILFAKHGFDTIGFDFAPSAIALGQKLSQTMGISIQFLQRDIFALPQEFPASFDYAIEHTCFCAIRPEQRSDYVKMVRSILKPTGELIALFWAHNRPDGPPFGTTLEEILDLFSASFDASNISPVSNSIASRYGEEYLARFRVLR</sequence>
<accession>A0ABR8CFG6</accession>
<dbReference type="GO" id="GO:0008168">
    <property type="term" value="F:methyltransferase activity"/>
    <property type="evidence" value="ECO:0007669"/>
    <property type="project" value="UniProtKB-KW"/>
</dbReference>
<evidence type="ECO:0000256" key="4">
    <source>
        <dbReference type="ARBA" id="ARBA00022691"/>
    </source>
</evidence>
<evidence type="ECO:0000256" key="1">
    <source>
        <dbReference type="ARBA" id="ARBA00022553"/>
    </source>
</evidence>
<dbReference type="Gene3D" id="3.40.50.150">
    <property type="entry name" value="Vaccinia Virus protein VP39"/>
    <property type="match status" value="1"/>
</dbReference>
<keyword evidence="6" id="KW-1185">Reference proteome</keyword>
<dbReference type="Proteomes" id="UP000618445">
    <property type="component" value="Unassembled WGS sequence"/>
</dbReference>
<keyword evidence="1" id="KW-0597">Phosphoprotein</keyword>
<keyword evidence="2 5" id="KW-0489">Methyltransferase</keyword>
<dbReference type="PANTHER" id="PTHR32183">
    <property type="match status" value="1"/>
</dbReference>
<dbReference type="PANTHER" id="PTHR32183:SF6">
    <property type="entry name" value="CYSTEINE SULFINATE DESULFINASE_CYSTEINE DESULFURASE AND RELATED ENZYMES"/>
    <property type="match status" value="1"/>
</dbReference>
<evidence type="ECO:0000256" key="3">
    <source>
        <dbReference type="ARBA" id="ARBA00022679"/>
    </source>
</evidence>
<name>A0ABR8CFG6_9CYAN</name>
<dbReference type="PROSITE" id="PS51585">
    <property type="entry name" value="SAM_MT_TPMT"/>
    <property type="match status" value="1"/>
</dbReference>
<dbReference type="EMBL" id="JACJQY010000053">
    <property type="protein sequence ID" value="MBD2319478.1"/>
    <property type="molecule type" value="Genomic_DNA"/>
</dbReference>
<dbReference type="RefSeq" id="WP_190581529.1">
    <property type="nucleotide sequence ID" value="NZ_CAWPQU010000049.1"/>
</dbReference>
<dbReference type="InterPro" id="IPR008854">
    <property type="entry name" value="TPMT"/>
</dbReference>
<reference evidence="5 6" key="1">
    <citation type="journal article" date="2020" name="ISME J.">
        <title>Comparative genomics reveals insights into cyanobacterial evolution and habitat adaptation.</title>
        <authorList>
            <person name="Chen M.Y."/>
            <person name="Teng W.K."/>
            <person name="Zhao L."/>
            <person name="Hu C.X."/>
            <person name="Zhou Y.K."/>
            <person name="Han B.P."/>
            <person name="Song L.R."/>
            <person name="Shu W.S."/>
        </authorList>
    </citation>
    <scope>NUCLEOTIDE SEQUENCE [LARGE SCALE GENOMIC DNA]</scope>
    <source>
        <strain evidence="5 6">FACHB-1050</strain>
    </source>
</reference>
<organism evidence="5 6">
    <name type="scientific">Phormidium tenue FACHB-1050</name>
    <dbReference type="NCBI Taxonomy" id="2692857"/>
    <lineage>
        <taxon>Bacteria</taxon>
        <taxon>Bacillati</taxon>
        <taxon>Cyanobacteriota</taxon>
        <taxon>Cyanophyceae</taxon>
        <taxon>Oscillatoriophycideae</taxon>
        <taxon>Oscillatoriales</taxon>
        <taxon>Oscillatoriaceae</taxon>
        <taxon>Phormidium</taxon>
    </lineage>
</organism>
<gene>
    <name evidence="5" type="ORF">H6G05_21890</name>
</gene>
<keyword evidence="3" id="KW-0808">Transferase</keyword>
<dbReference type="InterPro" id="IPR029063">
    <property type="entry name" value="SAM-dependent_MTases_sf"/>
</dbReference>
<evidence type="ECO:0000256" key="2">
    <source>
        <dbReference type="ARBA" id="ARBA00022603"/>
    </source>
</evidence>